<protein>
    <submittedName>
        <fullName evidence="7">Aminotransferase class V-fold PLP-dependent enzyme</fullName>
    </submittedName>
</protein>
<evidence type="ECO:0000313" key="8">
    <source>
        <dbReference type="Proteomes" id="UP001323798"/>
    </source>
</evidence>
<dbReference type="PANTHER" id="PTHR11999">
    <property type="entry name" value="GROUP II PYRIDOXAL-5-PHOSPHATE DECARBOXYLASE"/>
    <property type="match status" value="1"/>
</dbReference>
<sequence length="469" mass="48930">MDAAEVGHMADPSWGEIDRAVLALVHERAVEWRRGLADRPIAPRVDAEDVKDALGRELPENGEDAEAVVARLADAAEPGIMAMGSPRFYGWVIGGAQPAALGADWLVSTWDQNTAMRAVTPGVVAAEELAAEWILDLLGLPPTADVGFVTGATMANFTCLVAARDEVLRRAGWDAAVHGLAGGPRIRLLVGAERHDTVDHAARMAGLGAPRVVDADDQGRIAPAALAAALTDGEGPAIVALQAGNLHSGAFDPLAESIAVAHAAGAWVHVDGAFGLWAAASPRTRQLTEGLVGADSWATDAHKTLSVPYDCGVAIVADPRALRAAMGMSAAYLATVASADHADPHDRVPELSRRARGVPTWAALRSMGRAGTVALVDRLARSATLIAAGLAEMPGVEVLNDVVFTQVCAALDTDERTDAWADALRTAGEAFASSSRWHGRSVLRFSVSNWATDDDEVARTLAAASRALP</sequence>
<keyword evidence="7" id="KW-0808">Transferase</keyword>
<dbReference type="Gene3D" id="3.90.1150.10">
    <property type="entry name" value="Aspartate Aminotransferase, domain 1"/>
    <property type="match status" value="1"/>
</dbReference>
<dbReference type="InterPro" id="IPR002129">
    <property type="entry name" value="PyrdxlP-dep_de-COase"/>
</dbReference>
<dbReference type="InterPro" id="IPR015422">
    <property type="entry name" value="PyrdxlP-dep_Trfase_small"/>
</dbReference>
<dbReference type="Gene3D" id="3.40.640.10">
    <property type="entry name" value="Type I PLP-dependent aspartate aminotransferase-like (Major domain)"/>
    <property type="match status" value="1"/>
</dbReference>
<evidence type="ECO:0000256" key="1">
    <source>
        <dbReference type="ARBA" id="ARBA00001933"/>
    </source>
</evidence>
<evidence type="ECO:0000256" key="5">
    <source>
        <dbReference type="ARBA" id="ARBA00023239"/>
    </source>
</evidence>
<keyword evidence="3" id="KW-0210">Decarboxylase</keyword>
<dbReference type="Proteomes" id="UP001323798">
    <property type="component" value="Chromosome"/>
</dbReference>
<evidence type="ECO:0000256" key="4">
    <source>
        <dbReference type="ARBA" id="ARBA00022898"/>
    </source>
</evidence>
<name>A0ABZ0STA1_9MICO</name>
<dbReference type="SUPFAM" id="SSF53383">
    <property type="entry name" value="PLP-dependent transferases"/>
    <property type="match status" value="1"/>
</dbReference>
<keyword evidence="7" id="KW-0032">Aminotransferase</keyword>
<evidence type="ECO:0000256" key="2">
    <source>
        <dbReference type="ARBA" id="ARBA00009533"/>
    </source>
</evidence>
<keyword evidence="8" id="KW-1185">Reference proteome</keyword>
<dbReference type="GO" id="GO:0008483">
    <property type="term" value="F:transaminase activity"/>
    <property type="evidence" value="ECO:0007669"/>
    <property type="project" value="UniProtKB-KW"/>
</dbReference>
<accession>A0ABZ0STA1</accession>
<organism evidence="7 8">
    <name type="scientific">Microbacterium rhizosphaerae</name>
    <dbReference type="NCBI Taxonomy" id="1678237"/>
    <lineage>
        <taxon>Bacteria</taxon>
        <taxon>Bacillati</taxon>
        <taxon>Actinomycetota</taxon>
        <taxon>Actinomycetes</taxon>
        <taxon>Micrococcales</taxon>
        <taxon>Microbacteriaceae</taxon>
        <taxon>Microbacterium</taxon>
    </lineage>
</organism>
<proteinExistence type="inferred from homology"/>
<dbReference type="Pfam" id="PF00282">
    <property type="entry name" value="Pyridoxal_deC"/>
    <property type="match status" value="1"/>
</dbReference>
<gene>
    <name evidence="7" type="ORF">SM116_07105</name>
</gene>
<keyword evidence="5 6" id="KW-0456">Lyase</keyword>
<dbReference type="InterPro" id="IPR010977">
    <property type="entry name" value="Aromatic_deC"/>
</dbReference>
<evidence type="ECO:0000256" key="6">
    <source>
        <dbReference type="RuleBase" id="RU000382"/>
    </source>
</evidence>
<reference evidence="7 8" key="1">
    <citation type="submission" date="2023-11" db="EMBL/GenBank/DDBJ databases">
        <title>Genome sequence of Microbacterium rhizosphaerae KACC 19337.</title>
        <authorList>
            <person name="Choi H."/>
            <person name="Kim S."/>
            <person name="Kim Y."/>
            <person name="Kwon S.-W."/>
            <person name="Heo J."/>
        </authorList>
    </citation>
    <scope>NUCLEOTIDE SEQUENCE [LARGE SCALE GENOMIC DNA]</scope>
    <source>
        <strain evidence="7 8">KACC 19337</strain>
    </source>
</reference>
<comment type="cofactor">
    <cofactor evidence="1 6">
        <name>pyridoxal 5'-phosphate</name>
        <dbReference type="ChEBI" id="CHEBI:597326"/>
    </cofactor>
</comment>
<dbReference type="Gene3D" id="1.20.1340.10">
    <property type="entry name" value="dopa decarboxylase, N-terminal domain"/>
    <property type="match status" value="1"/>
</dbReference>
<dbReference type="RefSeq" id="WP_320943756.1">
    <property type="nucleotide sequence ID" value="NZ_BAABEU010000004.1"/>
</dbReference>
<dbReference type="PANTHER" id="PTHR11999:SF70">
    <property type="entry name" value="MIP05841P"/>
    <property type="match status" value="1"/>
</dbReference>
<comment type="similarity">
    <text evidence="2 6">Belongs to the group II decarboxylase family.</text>
</comment>
<evidence type="ECO:0000256" key="3">
    <source>
        <dbReference type="ARBA" id="ARBA00022793"/>
    </source>
</evidence>
<dbReference type="EMBL" id="CP139368">
    <property type="protein sequence ID" value="WPR91053.1"/>
    <property type="molecule type" value="Genomic_DNA"/>
</dbReference>
<dbReference type="InterPro" id="IPR015424">
    <property type="entry name" value="PyrdxlP-dep_Trfase"/>
</dbReference>
<dbReference type="InterPro" id="IPR015421">
    <property type="entry name" value="PyrdxlP-dep_Trfase_major"/>
</dbReference>
<evidence type="ECO:0000313" key="7">
    <source>
        <dbReference type="EMBL" id="WPR91053.1"/>
    </source>
</evidence>
<keyword evidence="4 6" id="KW-0663">Pyridoxal phosphate</keyword>